<evidence type="ECO:0000256" key="5">
    <source>
        <dbReference type="ARBA" id="ARBA00023136"/>
    </source>
</evidence>
<keyword evidence="5 6" id="KW-0472">Membrane</keyword>
<dbReference type="RefSeq" id="WP_285621712.1">
    <property type="nucleotide sequence ID" value="NZ_BSTJ01000003.1"/>
</dbReference>
<keyword evidence="4 6" id="KW-1133">Transmembrane helix</keyword>
<dbReference type="InterPro" id="IPR020846">
    <property type="entry name" value="MFS_dom"/>
</dbReference>
<feature type="transmembrane region" description="Helical" evidence="6">
    <location>
        <begin position="161"/>
        <end position="180"/>
    </location>
</feature>
<gene>
    <name evidence="8" type="ORF">Airi01_034000</name>
</gene>
<name>A0A9W6RG44_9ACTN</name>
<feature type="transmembrane region" description="Helical" evidence="6">
    <location>
        <begin position="327"/>
        <end position="349"/>
    </location>
</feature>
<feature type="transmembrane region" description="Helical" evidence="6">
    <location>
        <begin position="250"/>
        <end position="269"/>
    </location>
</feature>
<comment type="subcellular location">
    <subcellularLocation>
        <location evidence="1">Cell membrane</location>
        <topology evidence="1">Multi-pass membrane protein</topology>
    </subcellularLocation>
</comment>
<protein>
    <submittedName>
        <fullName evidence="8">MFS transporter</fullName>
    </submittedName>
</protein>
<dbReference type="PROSITE" id="PS50850">
    <property type="entry name" value="MFS"/>
    <property type="match status" value="1"/>
</dbReference>
<dbReference type="PANTHER" id="PTHR23511">
    <property type="entry name" value="SYNAPTIC VESICLE GLYCOPROTEIN 2"/>
    <property type="match status" value="1"/>
</dbReference>
<feature type="transmembrane region" description="Helical" evidence="6">
    <location>
        <begin position="95"/>
        <end position="112"/>
    </location>
</feature>
<feature type="transmembrane region" description="Helical" evidence="6">
    <location>
        <begin position="476"/>
        <end position="495"/>
    </location>
</feature>
<dbReference type="Gene3D" id="1.20.1250.20">
    <property type="entry name" value="MFS general substrate transporter like domains"/>
    <property type="match status" value="1"/>
</dbReference>
<sequence length="517" mass="54113">MRRYGFAIGSVLVLAGVAMHFPDYVKARHDHFMMAGMPMGGVMTTGMALIVAGLALAVWGLLPDRAERAARARRVPATQRYAALDRAELSPAHRLLAIVLFVGLVIDTMKPASLGFTAPGMVKEYGLDHSEIATLPFVAITGTVVGSLLWGYLADIFGRRSTILFSGLMYVATSICGFMPSFGWNLAMCFAMGAAAGGMLPIAYSLMSESIPARQRGWLMVLQSGLATALGYLIASGATSLLVPHLSWRVLWLLGAPTGLLLVVLTRWIPESPRFLLACGREDEAAEVMRRYGVRAVPAEPAPVADAPPPRPATLLTGSLLPRTAGILVYGLGWGVVNWGFITFLPVFLQAAGAGTQASDLLLLASVFALPATAVAAVAYARWSSRRAMLTYALVTGLVLLLFGTLDPSGPGHGVLLVALVSLLLSGAAGMIAMLAPYAAEVYPTTMRATGSGVAAASSKVGGMFGPLLLTTAPRVGTLAFVSAVPVAAAAYALWRTGVETAGRPLVEVIASSEQEG</sequence>
<organism evidence="8 9">
    <name type="scientific">Actinoallomurus iriomotensis</name>
    <dbReference type="NCBI Taxonomy" id="478107"/>
    <lineage>
        <taxon>Bacteria</taxon>
        <taxon>Bacillati</taxon>
        <taxon>Actinomycetota</taxon>
        <taxon>Actinomycetes</taxon>
        <taxon>Streptosporangiales</taxon>
        <taxon>Thermomonosporaceae</taxon>
        <taxon>Actinoallomurus</taxon>
    </lineage>
</organism>
<evidence type="ECO:0000256" key="2">
    <source>
        <dbReference type="ARBA" id="ARBA00022448"/>
    </source>
</evidence>
<evidence type="ECO:0000256" key="3">
    <source>
        <dbReference type="ARBA" id="ARBA00022692"/>
    </source>
</evidence>
<feature type="transmembrane region" description="Helical" evidence="6">
    <location>
        <begin position="388"/>
        <end position="406"/>
    </location>
</feature>
<dbReference type="AlphaFoldDB" id="A0A9W6RG44"/>
<dbReference type="Proteomes" id="UP001165135">
    <property type="component" value="Unassembled WGS sequence"/>
</dbReference>
<evidence type="ECO:0000256" key="4">
    <source>
        <dbReference type="ARBA" id="ARBA00022989"/>
    </source>
</evidence>
<evidence type="ECO:0000313" key="9">
    <source>
        <dbReference type="Proteomes" id="UP001165135"/>
    </source>
</evidence>
<feature type="transmembrane region" description="Helical" evidence="6">
    <location>
        <begin position="132"/>
        <end position="154"/>
    </location>
</feature>
<proteinExistence type="predicted"/>
<dbReference type="CDD" id="cd17316">
    <property type="entry name" value="MFS_SV2_like"/>
    <property type="match status" value="1"/>
</dbReference>
<evidence type="ECO:0000256" key="6">
    <source>
        <dbReference type="SAM" id="Phobius"/>
    </source>
</evidence>
<evidence type="ECO:0000259" key="7">
    <source>
        <dbReference type="PROSITE" id="PS50850"/>
    </source>
</evidence>
<dbReference type="Pfam" id="PF07690">
    <property type="entry name" value="MFS_1"/>
    <property type="match status" value="1"/>
</dbReference>
<feature type="transmembrane region" description="Helical" evidence="6">
    <location>
        <begin position="43"/>
        <end position="62"/>
    </location>
</feature>
<evidence type="ECO:0000313" key="8">
    <source>
        <dbReference type="EMBL" id="GLY75133.1"/>
    </source>
</evidence>
<accession>A0A9W6RG44</accession>
<dbReference type="PANTHER" id="PTHR23511:SF34">
    <property type="entry name" value="SYNAPTIC VESICLE GLYCOPROTEIN 2"/>
    <property type="match status" value="1"/>
</dbReference>
<reference evidence="8" key="1">
    <citation type="submission" date="2023-03" db="EMBL/GenBank/DDBJ databases">
        <title>Actinoallomurus iriomotensis NBRC 103681.</title>
        <authorList>
            <person name="Ichikawa N."/>
            <person name="Sato H."/>
            <person name="Tonouchi N."/>
        </authorList>
    </citation>
    <scope>NUCLEOTIDE SEQUENCE</scope>
    <source>
        <strain evidence="8">NBRC 103681</strain>
    </source>
</reference>
<dbReference type="InterPro" id="IPR011701">
    <property type="entry name" value="MFS"/>
</dbReference>
<keyword evidence="2" id="KW-0813">Transport</keyword>
<dbReference type="InterPro" id="IPR036259">
    <property type="entry name" value="MFS_trans_sf"/>
</dbReference>
<feature type="transmembrane region" description="Helical" evidence="6">
    <location>
        <begin position="218"/>
        <end position="238"/>
    </location>
</feature>
<dbReference type="EMBL" id="BSTJ01000003">
    <property type="protein sequence ID" value="GLY75133.1"/>
    <property type="molecule type" value="Genomic_DNA"/>
</dbReference>
<feature type="transmembrane region" description="Helical" evidence="6">
    <location>
        <begin position="361"/>
        <end position="381"/>
    </location>
</feature>
<feature type="transmembrane region" description="Helical" evidence="6">
    <location>
        <begin position="412"/>
        <end position="440"/>
    </location>
</feature>
<dbReference type="GO" id="GO:0022857">
    <property type="term" value="F:transmembrane transporter activity"/>
    <property type="evidence" value="ECO:0007669"/>
    <property type="project" value="InterPro"/>
</dbReference>
<evidence type="ECO:0000256" key="1">
    <source>
        <dbReference type="ARBA" id="ARBA00004651"/>
    </source>
</evidence>
<feature type="domain" description="Major facilitator superfamily (MFS) profile" evidence="7">
    <location>
        <begin position="96"/>
        <end position="501"/>
    </location>
</feature>
<dbReference type="GO" id="GO:0005886">
    <property type="term" value="C:plasma membrane"/>
    <property type="evidence" value="ECO:0007669"/>
    <property type="project" value="UniProtKB-SubCell"/>
</dbReference>
<comment type="caution">
    <text evidence="8">The sequence shown here is derived from an EMBL/GenBank/DDBJ whole genome shotgun (WGS) entry which is preliminary data.</text>
</comment>
<dbReference type="SUPFAM" id="SSF103473">
    <property type="entry name" value="MFS general substrate transporter"/>
    <property type="match status" value="1"/>
</dbReference>
<keyword evidence="3 6" id="KW-0812">Transmembrane</keyword>